<dbReference type="EC" id="2.7.2.3" evidence="6"/>
<keyword evidence="7" id="KW-0808">Transferase</keyword>
<evidence type="ECO:0000256" key="1">
    <source>
        <dbReference type="ARBA" id="ARBA00000370"/>
    </source>
</evidence>
<dbReference type="GO" id="GO:0005524">
    <property type="term" value="F:ATP binding"/>
    <property type="evidence" value="ECO:0007669"/>
    <property type="project" value="UniProtKB-KW"/>
</dbReference>
<evidence type="ECO:0000259" key="13">
    <source>
        <dbReference type="Pfam" id="PF01676"/>
    </source>
</evidence>
<keyword evidence="8" id="KW-0547">Nucleotide-binding</keyword>
<evidence type="ECO:0000256" key="6">
    <source>
        <dbReference type="ARBA" id="ARBA00013061"/>
    </source>
</evidence>
<keyword evidence="10" id="KW-0067">ATP-binding</keyword>
<organism evidence="14 15">
    <name type="scientific">Vreelandella glaciei</name>
    <dbReference type="NCBI Taxonomy" id="186761"/>
    <lineage>
        <taxon>Bacteria</taxon>
        <taxon>Pseudomonadati</taxon>
        <taxon>Pseudomonadota</taxon>
        <taxon>Gammaproteobacteria</taxon>
        <taxon>Oceanospirillales</taxon>
        <taxon>Halomonadaceae</taxon>
        <taxon>Vreelandella</taxon>
    </lineage>
</organism>
<evidence type="ECO:0000256" key="3">
    <source>
        <dbReference type="ARBA" id="ARBA00004921"/>
    </source>
</evidence>
<comment type="caution">
    <text evidence="14">The sequence shown here is derived from an EMBL/GenBank/DDBJ whole genome shotgun (WGS) entry which is preliminary data.</text>
</comment>
<keyword evidence="11" id="KW-0324">Glycolysis</keyword>
<dbReference type="InterPro" id="IPR004456">
    <property type="entry name" value="Pglycerate_mutase_ApgM"/>
</dbReference>
<comment type="catalytic activity">
    <reaction evidence="1">
        <text>(2R)-2-phosphoglycerate = (2R)-3-phosphoglycerate</text>
        <dbReference type="Rhea" id="RHEA:15901"/>
        <dbReference type="ChEBI" id="CHEBI:58272"/>
        <dbReference type="ChEBI" id="CHEBI:58289"/>
        <dbReference type="EC" id="5.4.2.12"/>
    </reaction>
</comment>
<dbReference type="GO" id="GO:0004618">
    <property type="term" value="F:phosphoglycerate kinase activity"/>
    <property type="evidence" value="ECO:0007669"/>
    <property type="project" value="UniProtKB-EC"/>
</dbReference>
<dbReference type="EMBL" id="JACCDE010000036">
    <property type="protein sequence ID" value="NYS79897.1"/>
    <property type="molecule type" value="Genomic_DNA"/>
</dbReference>
<dbReference type="GO" id="GO:0046872">
    <property type="term" value="F:metal ion binding"/>
    <property type="evidence" value="ECO:0007669"/>
    <property type="project" value="InterPro"/>
</dbReference>
<dbReference type="InterPro" id="IPR006124">
    <property type="entry name" value="Metalloenzyme"/>
</dbReference>
<dbReference type="GO" id="GO:0006096">
    <property type="term" value="P:glycolytic process"/>
    <property type="evidence" value="ECO:0007669"/>
    <property type="project" value="UniProtKB-KW"/>
</dbReference>
<dbReference type="Proteomes" id="UP000526892">
    <property type="component" value="Unassembled WGS sequence"/>
</dbReference>
<evidence type="ECO:0000313" key="14">
    <source>
        <dbReference type="EMBL" id="NYS79897.1"/>
    </source>
</evidence>
<dbReference type="InterPro" id="IPR017850">
    <property type="entry name" value="Alkaline_phosphatase_core_sf"/>
</dbReference>
<name>A0A7Z0LWD8_9GAMM</name>
<proteinExistence type="inferred from homology"/>
<sequence length="232" mass="25349">MAVFGGAKIADKLEAINALIGRAEQVLIGGAMAYTFLRACEILEKAGDKLLLPTDHVMGMEKETRTGREIIGNWMRMDIGPDGDFDGKVAAIEKLDRAIPRMMELQLDVIVVTGDHSTPSAMACHSWHPVPVLIRANTCRVDSVEVFDETACAGGGLGHLPVKHLITLALAHAGHYKNTGPEGQHRTRPVFRGSFQWVRKAEREGTLPKKTRGTPSTSKTLWRNSASGRKMD</sequence>
<dbReference type="PANTHER" id="PTHR31209">
    <property type="entry name" value="COFACTOR-INDEPENDENT PHOSPHOGLYCERATE MUTASE"/>
    <property type="match status" value="1"/>
</dbReference>
<comment type="similarity">
    <text evidence="4">Belongs to the BPG-independent phosphoglycerate mutase family. A-PGAM subfamily.</text>
</comment>
<feature type="domain" description="Metalloenzyme" evidence="13">
    <location>
        <begin position="79"/>
        <end position="165"/>
    </location>
</feature>
<dbReference type="Gene3D" id="3.40.50.1260">
    <property type="entry name" value="Phosphoglycerate kinase, N-terminal domain"/>
    <property type="match status" value="1"/>
</dbReference>
<evidence type="ECO:0000256" key="8">
    <source>
        <dbReference type="ARBA" id="ARBA00022741"/>
    </source>
</evidence>
<keyword evidence="9 14" id="KW-0418">Kinase</keyword>
<dbReference type="Gene3D" id="3.40.720.10">
    <property type="entry name" value="Alkaline Phosphatase, subunit A"/>
    <property type="match status" value="1"/>
</dbReference>
<comment type="pathway">
    <text evidence="3">Carbohydrate degradation.</text>
</comment>
<protein>
    <recommendedName>
        <fullName evidence="6">phosphoglycerate kinase</fullName>
        <ecNumber evidence="6">2.7.2.3</ecNumber>
    </recommendedName>
</protein>
<dbReference type="InterPro" id="IPR036043">
    <property type="entry name" value="Phosphoglycerate_kinase_sf"/>
</dbReference>
<reference evidence="14 15" key="1">
    <citation type="journal article" date="2003" name="Extremophiles">
        <title>Halomonas glaciei sp. nov. isolated from fast ice of Adelie Land, Antarctica.</title>
        <authorList>
            <person name="Reddy G.S."/>
            <person name="Raghavan P.U."/>
            <person name="Sarita N.B."/>
            <person name="Prakash J.S."/>
            <person name="Nagesh N."/>
            <person name="Delille D."/>
            <person name="Shivaji S."/>
        </authorList>
    </citation>
    <scope>NUCLEOTIDE SEQUENCE [LARGE SCALE GENOMIC DNA]</scope>
    <source>
        <strain evidence="14 15">DD39</strain>
    </source>
</reference>
<comment type="function">
    <text evidence="2">Catalyzes the interconversion of 2-phosphoglycerate and 3-phosphoglycerate.</text>
</comment>
<dbReference type="Pfam" id="PF01676">
    <property type="entry name" value="Metalloenzyme"/>
    <property type="match status" value="1"/>
</dbReference>
<comment type="subunit">
    <text evidence="5">Monomer.</text>
</comment>
<dbReference type="InterPro" id="IPR015824">
    <property type="entry name" value="Phosphoglycerate_kinase_N"/>
</dbReference>
<evidence type="ECO:0000256" key="10">
    <source>
        <dbReference type="ARBA" id="ARBA00022840"/>
    </source>
</evidence>
<dbReference type="Pfam" id="PF00162">
    <property type="entry name" value="PGK"/>
    <property type="match status" value="1"/>
</dbReference>
<keyword evidence="15" id="KW-1185">Reference proteome</keyword>
<dbReference type="SUPFAM" id="SSF53649">
    <property type="entry name" value="Alkaline phosphatase-like"/>
    <property type="match status" value="1"/>
</dbReference>
<evidence type="ECO:0000256" key="4">
    <source>
        <dbReference type="ARBA" id="ARBA00005524"/>
    </source>
</evidence>
<dbReference type="PANTHER" id="PTHR31209:SF0">
    <property type="entry name" value="METALLOENZYME DOMAIN-CONTAINING PROTEIN"/>
    <property type="match status" value="1"/>
</dbReference>
<dbReference type="SUPFAM" id="SSF53748">
    <property type="entry name" value="Phosphoglycerate kinase"/>
    <property type="match status" value="1"/>
</dbReference>
<evidence type="ECO:0000256" key="7">
    <source>
        <dbReference type="ARBA" id="ARBA00022679"/>
    </source>
</evidence>
<feature type="region of interest" description="Disordered" evidence="12">
    <location>
        <begin position="202"/>
        <end position="232"/>
    </location>
</feature>
<accession>A0A7Z0LWD8</accession>
<dbReference type="InterPro" id="IPR001576">
    <property type="entry name" value="Phosphoglycerate_kinase"/>
</dbReference>
<evidence type="ECO:0000256" key="12">
    <source>
        <dbReference type="SAM" id="MobiDB-lite"/>
    </source>
</evidence>
<feature type="compositionally biased region" description="Polar residues" evidence="12">
    <location>
        <begin position="213"/>
        <end position="232"/>
    </location>
</feature>
<evidence type="ECO:0000256" key="2">
    <source>
        <dbReference type="ARBA" id="ARBA00002315"/>
    </source>
</evidence>
<evidence type="ECO:0000256" key="5">
    <source>
        <dbReference type="ARBA" id="ARBA00011245"/>
    </source>
</evidence>
<evidence type="ECO:0000256" key="9">
    <source>
        <dbReference type="ARBA" id="ARBA00022777"/>
    </source>
</evidence>
<dbReference type="AlphaFoldDB" id="A0A7Z0LWD8"/>
<dbReference type="GO" id="GO:0004619">
    <property type="term" value="F:phosphoglycerate mutase activity"/>
    <property type="evidence" value="ECO:0007669"/>
    <property type="project" value="UniProtKB-EC"/>
</dbReference>
<gene>
    <name evidence="14" type="primary">pgk</name>
    <name evidence="14" type="ORF">HZS80_19670</name>
</gene>
<evidence type="ECO:0000256" key="11">
    <source>
        <dbReference type="ARBA" id="ARBA00023152"/>
    </source>
</evidence>
<evidence type="ECO:0000313" key="15">
    <source>
        <dbReference type="Proteomes" id="UP000526892"/>
    </source>
</evidence>